<feature type="region of interest" description="Disordered" evidence="7">
    <location>
        <begin position="985"/>
        <end position="1023"/>
    </location>
</feature>
<dbReference type="GO" id="GO:0009626">
    <property type="term" value="P:plant-type hypersensitive response"/>
    <property type="evidence" value="ECO:0007669"/>
    <property type="project" value="UniProtKB-ARBA"/>
</dbReference>
<evidence type="ECO:0000256" key="2">
    <source>
        <dbReference type="ARBA" id="ARBA00022614"/>
    </source>
</evidence>
<evidence type="ECO:0000259" key="10">
    <source>
        <dbReference type="Pfam" id="PF23559"/>
    </source>
</evidence>
<dbReference type="InterPro" id="IPR036388">
    <property type="entry name" value="WH-like_DNA-bd_sf"/>
</dbReference>
<keyword evidence="6" id="KW-0175">Coiled coil</keyword>
<dbReference type="InterPro" id="IPR055414">
    <property type="entry name" value="LRR_R13L4/SHOC2-like"/>
</dbReference>
<dbReference type="Pfam" id="PF23598">
    <property type="entry name" value="LRR_14"/>
    <property type="match status" value="1"/>
</dbReference>
<gene>
    <name evidence="12" type="ORF">NCGR_LOCUS49354</name>
</gene>
<keyword evidence="5" id="KW-0611">Plant defense</keyword>
<evidence type="ECO:0000259" key="11">
    <source>
        <dbReference type="Pfam" id="PF23598"/>
    </source>
</evidence>
<feature type="domain" description="Disease resistance protein winged helix" evidence="10">
    <location>
        <begin position="441"/>
        <end position="509"/>
    </location>
</feature>
<evidence type="ECO:0000259" key="9">
    <source>
        <dbReference type="Pfam" id="PF18052"/>
    </source>
</evidence>
<evidence type="ECO:0000259" key="8">
    <source>
        <dbReference type="Pfam" id="PF00931"/>
    </source>
</evidence>
<evidence type="ECO:0000256" key="7">
    <source>
        <dbReference type="SAM" id="MobiDB-lite"/>
    </source>
</evidence>
<keyword evidence="2" id="KW-0433">Leucine-rich repeat</keyword>
<keyword evidence="4" id="KW-0547">Nucleotide-binding</keyword>
<keyword evidence="3" id="KW-0677">Repeat</keyword>
<evidence type="ECO:0000256" key="5">
    <source>
        <dbReference type="ARBA" id="ARBA00022821"/>
    </source>
</evidence>
<dbReference type="InterPro" id="IPR041118">
    <property type="entry name" value="Rx_N"/>
</dbReference>
<dbReference type="InterPro" id="IPR044974">
    <property type="entry name" value="Disease_R_plants"/>
</dbReference>
<dbReference type="Proteomes" id="UP000604825">
    <property type="component" value="Unassembled WGS sequence"/>
</dbReference>
<dbReference type="CDD" id="cd14798">
    <property type="entry name" value="RX-CC_like"/>
    <property type="match status" value="1"/>
</dbReference>
<proteinExistence type="inferred from homology"/>
<dbReference type="Gene3D" id="1.10.8.430">
    <property type="entry name" value="Helical domain of apoptotic protease-activating factors"/>
    <property type="match status" value="1"/>
</dbReference>
<dbReference type="Gene3D" id="3.80.10.10">
    <property type="entry name" value="Ribonuclease Inhibitor"/>
    <property type="match status" value="1"/>
</dbReference>
<evidence type="ECO:0000256" key="6">
    <source>
        <dbReference type="ARBA" id="ARBA00023054"/>
    </source>
</evidence>
<dbReference type="InterPro" id="IPR038005">
    <property type="entry name" value="RX-like_CC"/>
</dbReference>
<dbReference type="InterPro" id="IPR027417">
    <property type="entry name" value="P-loop_NTPase"/>
</dbReference>
<dbReference type="GO" id="GO:0043531">
    <property type="term" value="F:ADP binding"/>
    <property type="evidence" value="ECO:0007669"/>
    <property type="project" value="InterPro"/>
</dbReference>
<dbReference type="Gene3D" id="1.10.10.10">
    <property type="entry name" value="Winged helix-like DNA-binding domain superfamily/Winged helix DNA-binding domain"/>
    <property type="match status" value="1"/>
</dbReference>
<evidence type="ECO:0000313" key="13">
    <source>
        <dbReference type="Proteomes" id="UP000604825"/>
    </source>
</evidence>
<evidence type="ECO:0000256" key="4">
    <source>
        <dbReference type="ARBA" id="ARBA00022741"/>
    </source>
</evidence>
<dbReference type="Gene3D" id="3.40.50.300">
    <property type="entry name" value="P-loop containing nucleotide triphosphate hydrolases"/>
    <property type="match status" value="1"/>
</dbReference>
<name>A0A811R7Q2_9POAL</name>
<dbReference type="PANTHER" id="PTHR23155:SF1028">
    <property type="entry name" value="OS08G0174800 PROTEIN"/>
    <property type="match status" value="1"/>
</dbReference>
<dbReference type="SUPFAM" id="SSF52540">
    <property type="entry name" value="P-loop containing nucleoside triphosphate hydrolases"/>
    <property type="match status" value="1"/>
</dbReference>
<dbReference type="FunFam" id="3.40.50.300:FF:001091">
    <property type="entry name" value="Probable disease resistance protein At1g61300"/>
    <property type="match status" value="1"/>
</dbReference>
<dbReference type="SUPFAM" id="SSF52058">
    <property type="entry name" value="L domain-like"/>
    <property type="match status" value="1"/>
</dbReference>
<comment type="caution">
    <text evidence="12">The sequence shown here is derived from an EMBL/GenBank/DDBJ whole genome shotgun (WGS) entry which is preliminary data.</text>
</comment>
<dbReference type="EMBL" id="CAJGYO010000013">
    <property type="protein sequence ID" value="CAD6266049.1"/>
    <property type="molecule type" value="Genomic_DNA"/>
</dbReference>
<feature type="compositionally biased region" description="Acidic residues" evidence="7">
    <location>
        <begin position="989"/>
        <end position="1007"/>
    </location>
</feature>
<dbReference type="AlphaFoldDB" id="A0A811R7Q2"/>
<protein>
    <submittedName>
        <fullName evidence="12">Uncharacterized protein</fullName>
    </submittedName>
</protein>
<feature type="domain" description="Disease resistance R13L4/SHOC-2-like LRR" evidence="11">
    <location>
        <begin position="560"/>
        <end position="941"/>
    </location>
</feature>
<dbReference type="Gene3D" id="1.20.5.4130">
    <property type="match status" value="1"/>
</dbReference>
<dbReference type="PANTHER" id="PTHR23155">
    <property type="entry name" value="DISEASE RESISTANCE PROTEIN RP"/>
    <property type="match status" value="1"/>
</dbReference>
<dbReference type="InterPro" id="IPR032675">
    <property type="entry name" value="LRR_dom_sf"/>
</dbReference>
<keyword evidence="13" id="KW-1185">Reference proteome</keyword>
<evidence type="ECO:0000256" key="3">
    <source>
        <dbReference type="ARBA" id="ARBA00022737"/>
    </source>
</evidence>
<dbReference type="FunFam" id="1.10.10.10:FF:000322">
    <property type="entry name" value="Probable disease resistance protein At1g63360"/>
    <property type="match status" value="1"/>
</dbReference>
<organism evidence="12 13">
    <name type="scientific">Miscanthus lutarioriparius</name>
    <dbReference type="NCBI Taxonomy" id="422564"/>
    <lineage>
        <taxon>Eukaryota</taxon>
        <taxon>Viridiplantae</taxon>
        <taxon>Streptophyta</taxon>
        <taxon>Embryophyta</taxon>
        <taxon>Tracheophyta</taxon>
        <taxon>Spermatophyta</taxon>
        <taxon>Magnoliopsida</taxon>
        <taxon>Liliopsida</taxon>
        <taxon>Poales</taxon>
        <taxon>Poaceae</taxon>
        <taxon>PACMAD clade</taxon>
        <taxon>Panicoideae</taxon>
        <taxon>Andropogonodae</taxon>
        <taxon>Andropogoneae</taxon>
        <taxon>Saccharinae</taxon>
        <taxon>Miscanthus</taxon>
    </lineage>
</organism>
<feature type="domain" description="Disease resistance N-terminal" evidence="9">
    <location>
        <begin position="13"/>
        <end position="101"/>
    </location>
</feature>
<dbReference type="GO" id="GO:0042742">
    <property type="term" value="P:defense response to bacterium"/>
    <property type="evidence" value="ECO:0007669"/>
    <property type="project" value="UniProtKB-ARBA"/>
</dbReference>
<dbReference type="GO" id="GO:0002758">
    <property type="term" value="P:innate immune response-activating signaling pathway"/>
    <property type="evidence" value="ECO:0007669"/>
    <property type="project" value="UniProtKB-ARBA"/>
</dbReference>
<sequence length="1023" mass="116299">MATAAVVGVTTGVMNPLLSKLTKLLEEEYAKFKGVRKQIMFLIDELSAMSATLEMLADAEELNPQTRKWRDKLRELAYDLEDCIDAFMVRVDHEHDGHSGFIKRFFRKLKKLKPRHEIAKQIQDLKASVIEASERHKRYQLVDISSNFESKKNISSNSRSTCAVDPRLSALYVEIDKLVGIDGPKKYITEWLTMETKKASSSELKVLSIVGCGGLGKTTLANQVYKDVKSQFSCAVFVSVSRTPDVRKVLRGIAKGVGITSNMLDDDEKELIDTLREHLQDKRYLIVIDDVWDAKPWETIKLALMNNDCGSRVITTTRSNDVASYLSSQGGNVYQMKSLSFVDSKRLLFKRAFGSASLCYTHLGTAPDEILRKCDGLPLAIITISSMLADQHAKGEWDSVLNDIGSSLAKNPGAENMTAILSMSYFDIPHHLRSCLLYLSVFLEDHKIEKQCLISRWIAEGFIHKEKGQNEYEIGERYFNDLINRSMIQPVRVKYGQVKACQVHDIILDYIKCKAAEENFVTSLDAAKPVYTSEYKVRRLCVSNDNEENVTLWADQILSHVRSVTIFGEPVKISLLPSTPLRVLDLREHYGMQNHHLASIGKLFNLKYLRLCSCFKTGLPETVGELHHLQTLDVRGTRIIELPRTIMELQQLTRLYVDWDTRFPEGTIGKMHSLEELRRYGVQSYGQVKSIQEFSKLTKLRTLKIIRDVYTPNGSEGRSQAERIHSYVGNLLSSCNLHHLIYTKRGYFHRKYPLPLHSWHPAASCSIRKLCIETIPIYRVPNWMGSLVNLSVLKLFIICVRPEDVEILGEIPSLLFLNLVTTGGTGGRIVFPGNSGFRSLKYFSLRIDKCGTSLEFEAGSMPKLEHVKLEFSAHDMECLNGASSLGIQHLSSLNKAEIEIGSDWHEYDVDYNPAEDDHDDTARCISRAIKAAIESLPNRPTASFRRVHSYSYCEDFESLLRRWNQNQEGLLNEWLKLWQIREEQADQTTDGETELEDETHEKEEEEQTGEKEVAHQEDSGSSN</sequence>
<comment type="similarity">
    <text evidence="1">Belongs to the disease resistance NB-LRR family.</text>
</comment>
<dbReference type="Pfam" id="PF18052">
    <property type="entry name" value="Rx_N"/>
    <property type="match status" value="1"/>
</dbReference>
<reference evidence="12" key="1">
    <citation type="submission" date="2020-10" db="EMBL/GenBank/DDBJ databases">
        <authorList>
            <person name="Han B."/>
            <person name="Lu T."/>
            <person name="Zhao Q."/>
            <person name="Huang X."/>
            <person name="Zhao Y."/>
        </authorList>
    </citation>
    <scope>NUCLEOTIDE SEQUENCE</scope>
</reference>
<dbReference type="Pfam" id="PF23559">
    <property type="entry name" value="WHD_DRP"/>
    <property type="match status" value="1"/>
</dbReference>
<feature type="compositionally biased region" description="Basic and acidic residues" evidence="7">
    <location>
        <begin position="1008"/>
        <end position="1023"/>
    </location>
</feature>
<dbReference type="InterPro" id="IPR042197">
    <property type="entry name" value="Apaf_helical"/>
</dbReference>
<evidence type="ECO:0000313" key="12">
    <source>
        <dbReference type="EMBL" id="CAD6266049.1"/>
    </source>
</evidence>
<dbReference type="Pfam" id="PF00931">
    <property type="entry name" value="NB-ARC"/>
    <property type="match status" value="1"/>
</dbReference>
<evidence type="ECO:0000256" key="1">
    <source>
        <dbReference type="ARBA" id="ARBA00008894"/>
    </source>
</evidence>
<dbReference type="InterPro" id="IPR058922">
    <property type="entry name" value="WHD_DRP"/>
</dbReference>
<feature type="domain" description="NB-ARC" evidence="8">
    <location>
        <begin position="201"/>
        <end position="353"/>
    </location>
</feature>
<dbReference type="PRINTS" id="PR00364">
    <property type="entry name" value="DISEASERSIST"/>
</dbReference>
<dbReference type="InterPro" id="IPR002182">
    <property type="entry name" value="NB-ARC"/>
</dbReference>
<dbReference type="OrthoDB" id="676979at2759"/>
<accession>A0A811R7Q2</accession>